<keyword evidence="2" id="KW-0808">Transferase</keyword>
<evidence type="ECO:0000256" key="1">
    <source>
        <dbReference type="SAM" id="MobiDB-lite"/>
    </source>
</evidence>
<dbReference type="EMBL" id="GBRH01187589">
    <property type="protein sequence ID" value="JAE10307.1"/>
    <property type="molecule type" value="Transcribed_RNA"/>
</dbReference>
<organism evidence="2">
    <name type="scientific">Arundo donax</name>
    <name type="common">Giant reed</name>
    <name type="synonym">Donax arundinaceus</name>
    <dbReference type="NCBI Taxonomy" id="35708"/>
    <lineage>
        <taxon>Eukaryota</taxon>
        <taxon>Viridiplantae</taxon>
        <taxon>Streptophyta</taxon>
        <taxon>Embryophyta</taxon>
        <taxon>Tracheophyta</taxon>
        <taxon>Spermatophyta</taxon>
        <taxon>Magnoliopsida</taxon>
        <taxon>Liliopsida</taxon>
        <taxon>Poales</taxon>
        <taxon>Poaceae</taxon>
        <taxon>PACMAD clade</taxon>
        <taxon>Arundinoideae</taxon>
        <taxon>Arundineae</taxon>
        <taxon>Arundo</taxon>
    </lineage>
</organism>
<feature type="region of interest" description="Disordered" evidence="1">
    <location>
        <begin position="1"/>
        <end position="45"/>
    </location>
</feature>
<reference evidence="2" key="2">
    <citation type="journal article" date="2015" name="Data Brief">
        <title>Shoot transcriptome of the giant reed, Arundo donax.</title>
        <authorList>
            <person name="Barrero R.A."/>
            <person name="Guerrero F.D."/>
            <person name="Moolhuijzen P."/>
            <person name="Goolsby J.A."/>
            <person name="Tidwell J."/>
            <person name="Bellgard S.E."/>
            <person name="Bellgard M.I."/>
        </authorList>
    </citation>
    <scope>NUCLEOTIDE SEQUENCE</scope>
    <source>
        <tissue evidence="2">Shoot tissue taken approximately 20 cm above the soil surface</tissue>
    </source>
</reference>
<reference evidence="2" key="1">
    <citation type="submission" date="2014-09" db="EMBL/GenBank/DDBJ databases">
        <authorList>
            <person name="Magalhaes I.L.F."/>
            <person name="Oliveira U."/>
            <person name="Santos F.R."/>
            <person name="Vidigal T.H.D.A."/>
            <person name="Brescovit A.D."/>
            <person name="Santos A.J."/>
        </authorList>
    </citation>
    <scope>NUCLEOTIDE SEQUENCE</scope>
    <source>
        <tissue evidence="2">Shoot tissue taken approximately 20 cm above the soil surface</tissue>
    </source>
</reference>
<name>A0A0A9FD69_ARUDO</name>
<evidence type="ECO:0000313" key="2">
    <source>
        <dbReference type="EMBL" id="JAE10307.1"/>
    </source>
</evidence>
<accession>A0A0A9FD69</accession>
<feature type="compositionally biased region" description="Basic and acidic residues" evidence="1">
    <location>
        <begin position="17"/>
        <end position="27"/>
    </location>
</feature>
<dbReference type="AlphaFoldDB" id="A0A0A9FD69"/>
<feature type="compositionally biased region" description="Polar residues" evidence="1">
    <location>
        <begin position="1"/>
        <end position="14"/>
    </location>
</feature>
<protein>
    <submittedName>
        <fullName evidence="2">Fructose-6-phosphate-2-kinase/fructose-2, 6-bisphosphatase</fullName>
    </submittedName>
</protein>
<proteinExistence type="predicted"/>
<sequence length="45" mass="4721">MLLSDGIQSPSSVSAGFEDRSSHKKNIEASVADASKKIQSSGLKE</sequence>
<dbReference type="GO" id="GO:0016301">
    <property type="term" value="F:kinase activity"/>
    <property type="evidence" value="ECO:0007669"/>
    <property type="project" value="UniProtKB-KW"/>
</dbReference>
<keyword evidence="2" id="KW-0418">Kinase</keyword>